<dbReference type="EMBL" id="JAMKFB020000723">
    <property type="protein sequence ID" value="KAL0147785.1"/>
    <property type="molecule type" value="Genomic_DNA"/>
</dbReference>
<proteinExistence type="predicted"/>
<feature type="non-terminal residue" evidence="1">
    <location>
        <position position="58"/>
    </location>
</feature>
<evidence type="ECO:0000313" key="2">
    <source>
        <dbReference type="Proteomes" id="UP001529510"/>
    </source>
</evidence>
<sequence>LVRKSRFRTFGHFAEKPGFVRKICASALLCVLTQGSQRCKVFESTTKNVRATAKNVKK</sequence>
<keyword evidence="2" id="KW-1185">Reference proteome</keyword>
<evidence type="ECO:0000313" key="1">
    <source>
        <dbReference type="EMBL" id="KAL0147785.1"/>
    </source>
</evidence>
<dbReference type="Proteomes" id="UP001529510">
    <property type="component" value="Unassembled WGS sequence"/>
</dbReference>
<gene>
    <name evidence="1" type="ORF">M9458_056901</name>
</gene>
<comment type="caution">
    <text evidence="1">The sequence shown here is derived from an EMBL/GenBank/DDBJ whole genome shotgun (WGS) entry which is preliminary data.</text>
</comment>
<organism evidence="1 2">
    <name type="scientific">Cirrhinus mrigala</name>
    <name type="common">Mrigala</name>
    <dbReference type="NCBI Taxonomy" id="683832"/>
    <lineage>
        <taxon>Eukaryota</taxon>
        <taxon>Metazoa</taxon>
        <taxon>Chordata</taxon>
        <taxon>Craniata</taxon>
        <taxon>Vertebrata</taxon>
        <taxon>Euteleostomi</taxon>
        <taxon>Actinopterygii</taxon>
        <taxon>Neopterygii</taxon>
        <taxon>Teleostei</taxon>
        <taxon>Ostariophysi</taxon>
        <taxon>Cypriniformes</taxon>
        <taxon>Cyprinidae</taxon>
        <taxon>Labeoninae</taxon>
        <taxon>Labeonini</taxon>
        <taxon>Cirrhinus</taxon>
    </lineage>
</organism>
<accession>A0ABD0MC47</accession>
<feature type="non-terminal residue" evidence="1">
    <location>
        <position position="1"/>
    </location>
</feature>
<protein>
    <submittedName>
        <fullName evidence="1">Uncharacterized protein</fullName>
    </submittedName>
</protein>
<reference evidence="1 2" key="1">
    <citation type="submission" date="2024-05" db="EMBL/GenBank/DDBJ databases">
        <title>Genome sequencing and assembly of Indian major carp, Cirrhinus mrigala (Hamilton, 1822).</title>
        <authorList>
            <person name="Mohindra V."/>
            <person name="Chowdhury L.M."/>
            <person name="Lal K."/>
            <person name="Jena J.K."/>
        </authorList>
    </citation>
    <scope>NUCLEOTIDE SEQUENCE [LARGE SCALE GENOMIC DNA]</scope>
    <source>
        <strain evidence="1">CM1030</strain>
        <tissue evidence="1">Blood</tissue>
    </source>
</reference>
<name>A0ABD0MC47_CIRMR</name>
<dbReference type="AlphaFoldDB" id="A0ABD0MC47"/>